<reference evidence="1" key="1">
    <citation type="submission" date="2023-06" db="EMBL/GenBank/DDBJ databases">
        <authorList>
            <person name="Kurt Z."/>
        </authorList>
    </citation>
    <scope>NUCLEOTIDE SEQUENCE</scope>
</reference>
<organism evidence="1">
    <name type="scientific">Hexamita inflata</name>
    <dbReference type="NCBI Taxonomy" id="28002"/>
    <lineage>
        <taxon>Eukaryota</taxon>
        <taxon>Metamonada</taxon>
        <taxon>Diplomonadida</taxon>
        <taxon>Hexamitidae</taxon>
        <taxon>Hexamitinae</taxon>
        <taxon>Hexamita</taxon>
    </lineage>
</organism>
<name>A0AA86NWH7_9EUKA</name>
<dbReference type="AlphaFoldDB" id="A0AA86NWH7"/>
<evidence type="ECO:0000313" key="2">
    <source>
        <dbReference type="EMBL" id="CAL5972008.1"/>
    </source>
</evidence>
<keyword evidence="3" id="KW-1185">Reference proteome</keyword>
<accession>A0AA86NWH7</accession>
<proteinExistence type="predicted"/>
<sequence>MQSWLIHSTTLVLYLFNINSPYIISQLRNFINISISLNSKQAGLPYKQFSTNPFTQNSFTNLTAKMKLSPNRPAATTLKTIFFCSTFSFSLRIWSILDCLASINLFCCSTNSSFMRWQSRRYCNSVLMSLVFSLVDLFIKDIIRLFFNLTTKNLISKTITELEDSVLLGVLALCWVFTEFK</sequence>
<evidence type="ECO:0000313" key="1">
    <source>
        <dbReference type="EMBL" id="CAI9927134.1"/>
    </source>
</evidence>
<dbReference type="Proteomes" id="UP001642409">
    <property type="component" value="Unassembled WGS sequence"/>
</dbReference>
<evidence type="ECO:0000313" key="3">
    <source>
        <dbReference type="Proteomes" id="UP001642409"/>
    </source>
</evidence>
<gene>
    <name evidence="1" type="ORF">HINF_LOCUS14779</name>
    <name evidence="2" type="ORF">HINF_LOCUS1690</name>
</gene>
<protein>
    <submittedName>
        <fullName evidence="2">Hypothetical_protein</fullName>
    </submittedName>
</protein>
<comment type="caution">
    <text evidence="1">The sequence shown here is derived from an EMBL/GenBank/DDBJ whole genome shotgun (WGS) entry which is preliminary data.</text>
</comment>
<dbReference type="EMBL" id="CAXDID020000003">
    <property type="protein sequence ID" value="CAL5972008.1"/>
    <property type="molecule type" value="Genomic_DNA"/>
</dbReference>
<dbReference type="EMBL" id="CATOUU010000380">
    <property type="protein sequence ID" value="CAI9927134.1"/>
    <property type="molecule type" value="Genomic_DNA"/>
</dbReference>
<reference evidence="2 3" key="2">
    <citation type="submission" date="2024-07" db="EMBL/GenBank/DDBJ databases">
        <authorList>
            <person name="Akdeniz Z."/>
        </authorList>
    </citation>
    <scope>NUCLEOTIDE SEQUENCE [LARGE SCALE GENOMIC DNA]</scope>
</reference>